<keyword evidence="5" id="KW-0862">Zinc</keyword>
<dbReference type="GO" id="GO:0016787">
    <property type="term" value="F:hydrolase activity"/>
    <property type="evidence" value="ECO:0007669"/>
    <property type="project" value="UniProtKB-KW"/>
</dbReference>
<dbReference type="InterPro" id="IPR051013">
    <property type="entry name" value="MBL_superfamily_lactonases"/>
</dbReference>
<dbReference type="AlphaFoldDB" id="A0A940S729"/>
<sequence>MSTYEIHAVRYAANPDRRRGENFLGGDPHDGPMPMDFFVWVLRGEAGTFVFDTGFDERMGQRRNRRLTRPVGEGLKALGVEPDAVRDVIVSHMHYDHSGNHGLFPRARYHIQDEEMRYCTGRCMCHAHLRHPFEAEDVTAMVGKVFEGRASFHEGEAEIAPGLSVHLAGGHSRGLQFVRARTRRGWVVLASDVSHYYENFEQDRPFSVAENVGSMLDGFKAMRRLASSPAHIVPGHDPLVLQRYPASLPGLEGVVRLDADPLG</sequence>
<comment type="similarity">
    <text evidence="2">Belongs to the metallo-beta-lactamase superfamily.</text>
</comment>
<protein>
    <submittedName>
        <fullName evidence="7">N-acyl homoserine lactonase family protein</fullName>
    </submittedName>
</protein>
<dbReference type="EMBL" id="JAGIZA010000029">
    <property type="protein sequence ID" value="MBP0496181.1"/>
    <property type="molecule type" value="Genomic_DNA"/>
</dbReference>
<evidence type="ECO:0000313" key="8">
    <source>
        <dbReference type="Proteomes" id="UP000677537"/>
    </source>
</evidence>
<evidence type="ECO:0000256" key="2">
    <source>
        <dbReference type="ARBA" id="ARBA00007749"/>
    </source>
</evidence>
<dbReference type="Pfam" id="PF00753">
    <property type="entry name" value="Lactamase_B"/>
    <property type="match status" value="1"/>
</dbReference>
<dbReference type="RefSeq" id="WP_209376972.1">
    <property type="nucleotide sequence ID" value="NZ_JAGIZA010000029.1"/>
</dbReference>
<dbReference type="Proteomes" id="UP000677537">
    <property type="component" value="Unassembled WGS sequence"/>
</dbReference>
<keyword evidence="8" id="KW-1185">Reference proteome</keyword>
<dbReference type="Gene3D" id="3.60.15.10">
    <property type="entry name" value="Ribonuclease Z/Hydroxyacylglutathione hydrolase-like"/>
    <property type="match status" value="1"/>
</dbReference>
<dbReference type="PANTHER" id="PTHR42978">
    <property type="entry name" value="QUORUM-QUENCHING LACTONASE YTNP-RELATED-RELATED"/>
    <property type="match status" value="1"/>
</dbReference>
<dbReference type="InterPro" id="IPR001279">
    <property type="entry name" value="Metallo-B-lactamas"/>
</dbReference>
<dbReference type="CDD" id="cd07729">
    <property type="entry name" value="AHL_lactonase_MBL-fold"/>
    <property type="match status" value="1"/>
</dbReference>
<evidence type="ECO:0000256" key="4">
    <source>
        <dbReference type="ARBA" id="ARBA00022801"/>
    </source>
</evidence>
<gene>
    <name evidence="7" type="ORF">J5Y10_25585</name>
</gene>
<organism evidence="7 8">
    <name type="scientific">Roseomonas indoligenes</name>
    <dbReference type="NCBI Taxonomy" id="2820811"/>
    <lineage>
        <taxon>Bacteria</taxon>
        <taxon>Pseudomonadati</taxon>
        <taxon>Pseudomonadota</taxon>
        <taxon>Alphaproteobacteria</taxon>
        <taxon>Acetobacterales</taxon>
        <taxon>Roseomonadaceae</taxon>
        <taxon>Roseomonas</taxon>
    </lineage>
</organism>
<keyword evidence="4" id="KW-0378">Hydrolase</keyword>
<name>A0A940S729_9PROT</name>
<evidence type="ECO:0000313" key="7">
    <source>
        <dbReference type="EMBL" id="MBP0496181.1"/>
    </source>
</evidence>
<feature type="domain" description="Metallo-beta-lactamase" evidence="6">
    <location>
        <begin position="36"/>
        <end position="236"/>
    </location>
</feature>
<dbReference type="SMART" id="SM00849">
    <property type="entry name" value="Lactamase_B"/>
    <property type="match status" value="1"/>
</dbReference>
<evidence type="ECO:0000256" key="5">
    <source>
        <dbReference type="ARBA" id="ARBA00022833"/>
    </source>
</evidence>
<evidence type="ECO:0000256" key="1">
    <source>
        <dbReference type="ARBA" id="ARBA00001947"/>
    </source>
</evidence>
<comment type="caution">
    <text evidence="7">The sequence shown here is derived from an EMBL/GenBank/DDBJ whole genome shotgun (WGS) entry which is preliminary data.</text>
</comment>
<dbReference type="InterPro" id="IPR036866">
    <property type="entry name" value="RibonucZ/Hydroxyglut_hydro"/>
</dbReference>
<dbReference type="SUPFAM" id="SSF56281">
    <property type="entry name" value="Metallo-hydrolase/oxidoreductase"/>
    <property type="match status" value="1"/>
</dbReference>
<dbReference type="GO" id="GO:0046872">
    <property type="term" value="F:metal ion binding"/>
    <property type="evidence" value="ECO:0007669"/>
    <property type="project" value="UniProtKB-KW"/>
</dbReference>
<evidence type="ECO:0000259" key="6">
    <source>
        <dbReference type="SMART" id="SM00849"/>
    </source>
</evidence>
<accession>A0A940S729</accession>
<reference evidence="7" key="1">
    <citation type="submission" date="2021-03" db="EMBL/GenBank/DDBJ databases">
        <authorList>
            <person name="So Y."/>
        </authorList>
    </citation>
    <scope>NUCLEOTIDE SEQUENCE</scope>
    <source>
        <strain evidence="7">SG15</strain>
    </source>
</reference>
<evidence type="ECO:0000256" key="3">
    <source>
        <dbReference type="ARBA" id="ARBA00022723"/>
    </source>
</evidence>
<keyword evidence="3" id="KW-0479">Metal-binding</keyword>
<comment type="cofactor">
    <cofactor evidence="1">
        <name>Zn(2+)</name>
        <dbReference type="ChEBI" id="CHEBI:29105"/>
    </cofactor>
</comment>
<dbReference type="PANTHER" id="PTHR42978:SF7">
    <property type="entry name" value="METALLO-HYDROLASE RV2300C-RELATED"/>
    <property type="match status" value="1"/>
</dbReference>
<proteinExistence type="inferred from homology"/>